<evidence type="ECO:0000313" key="1">
    <source>
        <dbReference type="EMBL" id="RAK61969.1"/>
    </source>
</evidence>
<dbReference type="Proteomes" id="UP000249524">
    <property type="component" value="Unassembled WGS sequence"/>
</dbReference>
<sequence>MAFHIRDEDTDTLVRKLARRKGVGLTEAVRLAVDAELARSAQDERSAKVREIQARIAARRQSGLKADKAFFDDLSGQGDD</sequence>
<dbReference type="RefSeq" id="WP_111278673.1">
    <property type="nucleotide sequence ID" value="NZ_QFYS01000015.1"/>
</dbReference>
<dbReference type="Pfam" id="PF07704">
    <property type="entry name" value="PSK_trans_fac"/>
    <property type="match status" value="1"/>
</dbReference>
<dbReference type="EMBL" id="QFYS01000015">
    <property type="protein sequence ID" value="RAK61969.1"/>
    <property type="molecule type" value="Genomic_DNA"/>
</dbReference>
<keyword evidence="2" id="KW-1185">Reference proteome</keyword>
<organism evidence="1 2">
    <name type="scientific">Phenylobacterium kunshanense</name>
    <dbReference type="NCBI Taxonomy" id="1445034"/>
    <lineage>
        <taxon>Bacteria</taxon>
        <taxon>Pseudomonadati</taxon>
        <taxon>Pseudomonadota</taxon>
        <taxon>Alphaproteobacteria</taxon>
        <taxon>Caulobacterales</taxon>
        <taxon>Caulobacteraceae</taxon>
        <taxon>Phenylobacterium</taxon>
    </lineage>
</organism>
<dbReference type="InterPro" id="IPR011660">
    <property type="entry name" value="VapB-like"/>
</dbReference>
<protein>
    <submittedName>
        <fullName evidence="1">Transcription factor</fullName>
    </submittedName>
</protein>
<reference evidence="1 2" key="1">
    <citation type="submission" date="2018-05" db="EMBL/GenBank/DDBJ databases">
        <authorList>
            <person name="Lanie J.A."/>
            <person name="Ng W.-L."/>
            <person name="Kazmierczak K.M."/>
            <person name="Andrzejewski T.M."/>
            <person name="Davidsen T.M."/>
            <person name="Wayne K.J."/>
            <person name="Tettelin H."/>
            <person name="Glass J.I."/>
            <person name="Rusch D."/>
            <person name="Podicherti R."/>
            <person name="Tsui H.-C.T."/>
            <person name="Winkler M.E."/>
        </authorList>
    </citation>
    <scope>NUCLEOTIDE SEQUENCE [LARGE SCALE GENOMIC DNA]</scope>
    <source>
        <strain evidence="1 2">BUT-10</strain>
    </source>
</reference>
<name>A0A328B525_9CAUL</name>
<dbReference type="AlphaFoldDB" id="A0A328B525"/>
<accession>A0A328B525</accession>
<proteinExistence type="predicted"/>
<dbReference type="OrthoDB" id="9814421at2"/>
<comment type="caution">
    <text evidence="1">The sequence shown here is derived from an EMBL/GenBank/DDBJ whole genome shotgun (WGS) entry which is preliminary data.</text>
</comment>
<evidence type="ECO:0000313" key="2">
    <source>
        <dbReference type="Proteomes" id="UP000249524"/>
    </source>
</evidence>
<gene>
    <name evidence="1" type="ORF">DJ019_20355</name>
</gene>